<keyword evidence="1" id="KW-1133">Transmembrane helix</keyword>
<feature type="transmembrane region" description="Helical" evidence="1">
    <location>
        <begin position="245"/>
        <end position="263"/>
    </location>
</feature>
<feature type="transmembrane region" description="Helical" evidence="1">
    <location>
        <begin position="197"/>
        <end position="224"/>
    </location>
</feature>
<evidence type="ECO:0000313" key="2">
    <source>
        <dbReference type="Proteomes" id="UP000025227"/>
    </source>
</evidence>
<dbReference type="SUPFAM" id="SSF81321">
    <property type="entry name" value="Family A G protein-coupled receptor-like"/>
    <property type="match status" value="1"/>
</dbReference>
<dbReference type="PANTHER" id="PTHR22943">
    <property type="entry name" value="7-TRANSMEMBRANE DOMAIN RECEPTOR C.ELEGANS"/>
    <property type="match status" value="1"/>
</dbReference>
<organism evidence="2 3">
    <name type="scientific">Haemonchus contortus</name>
    <name type="common">Barber pole worm</name>
    <dbReference type="NCBI Taxonomy" id="6289"/>
    <lineage>
        <taxon>Eukaryota</taxon>
        <taxon>Metazoa</taxon>
        <taxon>Ecdysozoa</taxon>
        <taxon>Nematoda</taxon>
        <taxon>Chromadorea</taxon>
        <taxon>Rhabditida</taxon>
        <taxon>Rhabditina</taxon>
        <taxon>Rhabditomorpha</taxon>
        <taxon>Strongyloidea</taxon>
        <taxon>Trichostrongylidae</taxon>
        <taxon>Haemonchus</taxon>
    </lineage>
</organism>
<dbReference type="Pfam" id="PF10326">
    <property type="entry name" value="7TM_GPCR_Str"/>
    <property type="match status" value="1"/>
</dbReference>
<dbReference type="Gene3D" id="1.20.1070.10">
    <property type="entry name" value="Rhodopsin 7-helix transmembrane proteins"/>
    <property type="match status" value="1"/>
</dbReference>
<keyword evidence="1" id="KW-0472">Membrane</keyword>
<dbReference type="AlphaFoldDB" id="A0A7I4YP75"/>
<dbReference type="GO" id="GO:0042048">
    <property type="term" value="P:olfactory behavior"/>
    <property type="evidence" value="ECO:0007669"/>
    <property type="project" value="TreeGrafter"/>
</dbReference>
<feature type="transmembrane region" description="Helical" evidence="1">
    <location>
        <begin position="90"/>
        <end position="113"/>
    </location>
</feature>
<feature type="transmembrane region" description="Helical" evidence="1">
    <location>
        <begin position="283"/>
        <end position="311"/>
    </location>
</feature>
<name>A0A7I4YP75_HAECO</name>
<feature type="transmembrane region" description="Helical" evidence="1">
    <location>
        <begin position="42"/>
        <end position="62"/>
    </location>
</feature>
<keyword evidence="2" id="KW-1185">Reference proteome</keyword>
<proteinExistence type="predicted"/>
<feature type="transmembrane region" description="Helical" evidence="1">
    <location>
        <begin position="133"/>
        <end position="158"/>
    </location>
</feature>
<evidence type="ECO:0000313" key="3">
    <source>
        <dbReference type="WBParaSite" id="HCON_00124920-00001"/>
    </source>
</evidence>
<dbReference type="GO" id="GO:0038022">
    <property type="term" value="F:G protein-coupled olfactory receptor activity"/>
    <property type="evidence" value="ECO:0007669"/>
    <property type="project" value="TreeGrafter"/>
</dbReference>
<keyword evidence="1" id="KW-0812">Transmembrane</keyword>
<accession>A0A7I4YP75</accession>
<reference evidence="3" key="1">
    <citation type="submission" date="2020-12" db="UniProtKB">
        <authorList>
            <consortium name="WormBaseParasite"/>
        </authorList>
    </citation>
    <scope>IDENTIFICATION</scope>
    <source>
        <strain evidence="3">MHco3</strain>
    </source>
</reference>
<feature type="transmembrane region" description="Helical" evidence="1">
    <location>
        <begin position="12"/>
        <end position="30"/>
    </location>
</feature>
<evidence type="ECO:0000256" key="1">
    <source>
        <dbReference type="SAM" id="Phobius"/>
    </source>
</evidence>
<dbReference type="Proteomes" id="UP000025227">
    <property type="component" value="Unplaced"/>
</dbReference>
<sequence length="324" mass="36841">PMTVEELVSYGSMGIFALGTTLNIIFIYIIRNGTRNGVSHVYKNIMTCFAICNIAFSTTGFITKPGNHTYGTSQITFCKGVFHRMKPWGFLWLCLFIGVYGLNTALLALHFVYRYIIVCRQQLSHIFQETSSVVVVILSVLLWGFIYSLITFVCFAANEGCYEYVNPSFYARFGEDLHNLSFICVFTHKVEPNTTTIYWLPTIGMGLNFTMMIVTFALMFFCGFEIYRALKNPSMSKKTKHLQTQLLKAVAIQAIIPFFTTYLSRAVMYTNVIVGLPPLSAYAFTPLVISIYTVIDPIAIMFFVCDLRLIVNNLKRIMQTIFCL</sequence>
<dbReference type="OrthoDB" id="5859135at2759"/>
<dbReference type="GO" id="GO:0005886">
    <property type="term" value="C:plasma membrane"/>
    <property type="evidence" value="ECO:0007669"/>
    <property type="project" value="TreeGrafter"/>
</dbReference>
<dbReference type="PANTHER" id="PTHR22943:SF248">
    <property type="entry name" value="SEVEN TM RECEPTOR"/>
    <property type="match status" value="1"/>
</dbReference>
<dbReference type="WBParaSite" id="HCON_00124920-00001">
    <property type="protein sequence ID" value="HCON_00124920-00001"/>
    <property type="gene ID" value="HCON_00124920"/>
</dbReference>
<protein>
    <submittedName>
        <fullName evidence="3">G_PROTEIN_RECEP_F1_2 domain-containing protein</fullName>
    </submittedName>
</protein>
<dbReference type="InterPro" id="IPR019428">
    <property type="entry name" value="7TM_GPCR_serpentine_rcpt_Str"/>
</dbReference>